<organism evidence="2 3">
    <name type="scientific">Aphanomyces euteiches</name>
    <dbReference type="NCBI Taxonomy" id="100861"/>
    <lineage>
        <taxon>Eukaryota</taxon>
        <taxon>Sar</taxon>
        <taxon>Stramenopiles</taxon>
        <taxon>Oomycota</taxon>
        <taxon>Saprolegniomycetes</taxon>
        <taxon>Saprolegniales</taxon>
        <taxon>Verrucalvaceae</taxon>
        <taxon>Aphanomyces</taxon>
    </lineage>
</organism>
<dbReference type="AlphaFoldDB" id="A0A6G0WPW9"/>
<dbReference type="Proteomes" id="UP000481153">
    <property type="component" value="Unassembled WGS sequence"/>
</dbReference>
<protein>
    <submittedName>
        <fullName evidence="2">Uncharacterized protein</fullName>
    </submittedName>
</protein>
<proteinExistence type="predicted"/>
<keyword evidence="1" id="KW-1133">Transmembrane helix</keyword>
<sequence length="168" mass="18990">MTLTTKEHRFMYFHYINLRIGVLFLTIAGIFTQDNCVGVPNGFATKGERFPHVAMTASSHSSGHSYGPGSHVGQQFLEPLNADDIKLPRGSSREDRAALWSIFLRHQAYVDGEEKQVEKLPSHRNWTVPKERWSNGQPDRETKLLHSSLSLKSSLSILCHESVVMEEV</sequence>
<gene>
    <name evidence="2" type="ORF">Ae201684_012904</name>
</gene>
<dbReference type="EMBL" id="VJMJ01000164">
    <property type="protein sequence ID" value="KAF0729403.1"/>
    <property type="molecule type" value="Genomic_DNA"/>
</dbReference>
<keyword evidence="1" id="KW-0472">Membrane</keyword>
<evidence type="ECO:0000313" key="3">
    <source>
        <dbReference type="Proteomes" id="UP000481153"/>
    </source>
</evidence>
<comment type="caution">
    <text evidence="2">The sequence shown here is derived from an EMBL/GenBank/DDBJ whole genome shotgun (WGS) entry which is preliminary data.</text>
</comment>
<accession>A0A6G0WPW9</accession>
<evidence type="ECO:0000256" key="1">
    <source>
        <dbReference type="SAM" id="Phobius"/>
    </source>
</evidence>
<reference evidence="2 3" key="1">
    <citation type="submission" date="2019-07" db="EMBL/GenBank/DDBJ databases">
        <title>Genomics analysis of Aphanomyces spp. identifies a new class of oomycete effector associated with host adaptation.</title>
        <authorList>
            <person name="Gaulin E."/>
        </authorList>
    </citation>
    <scope>NUCLEOTIDE SEQUENCE [LARGE SCALE GENOMIC DNA]</scope>
    <source>
        <strain evidence="2 3">ATCC 201684</strain>
    </source>
</reference>
<keyword evidence="1" id="KW-0812">Transmembrane</keyword>
<feature type="transmembrane region" description="Helical" evidence="1">
    <location>
        <begin position="12"/>
        <end position="31"/>
    </location>
</feature>
<evidence type="ECO:0000313" key="2">
    <source>
        <dbReference type="EMBL" id="KAF0729403.1"/>
    </source>
</evidence>
<name>A0A6G0WPW9_9STRA</name>
<keyword evidence="3" id="KW-1185">Reference proteome</keyword>